<dbReference type="InterPro" id="IPR002586">
    <property type="entry name" value="CobQ/CobB/MinD/ParA_Nub-bd_dom"/>
</dbReference>
<accession>A0A6N8DSP9</accession>
<dbReference type="EMBL" id="WNKS01000014">
    <property type="protein sequence ID" value="MTV32223.1"/>
    <property type="molecule type" value="Genomic_DNA"/>
</dbReference>
<evidence type="ECO:0000313" key="3">
    <source>
        <dbReference type="Proteomes" id="UP000439113"/>
    </source>
</evidence>
<dbReference type="Gene3D" id="3.40.50.300">
    <property type="entry name" value="P-loop containing nucleotide triphosphate hydrolases"/>
    <property type="match status" value="1"/>
</dbReference>
<dbReference type="Pfam" id="PF01656">
    <property type="entry name" value="CbiA"/>
    <property type="match status" value="1"/>
</dbReference>
<sequence>MRRIAMVTQKGGAGKSTLAICLGVAAREAGESVALVDLDPMGSLTGWGNRRNGGDIMVMAASPGELSEIMGQLEALGVTLAIIDTPAGDSALAEEAIAEAQLCLVPARPNIFDVAASQGTLQKLKHRDYSFVLNQCPPQRQAPRIQQGINALADMGVLLTPLVAARADYQEAARRGLGVTEFAASGAAAAEMRELWRSTRDRLDGVAEHRKSDAA</sequence>
<dbReference type="CDD" id="cd02042">
    <property type="entry name" value="ParAB_family"/>
    <property type="match status" value="1"/>
</dbReference>
<dbReference type="PANTHER" id="PTHR13696">
    <property type="entry name" value="P-LOOP CONTAINING NUCLEOSIDE TRIPHOSPHATE HYDROLASE"/>
    <property type="match status" value="1"/>
</dbReference>
<proteinExistence type="predicted"/>
<dbReference type="AlphaFoldDB" id="A0A6N8DSP9"/>
<name>A0A6N8DSP9_RHOAC</name>
<comment type="caution">
    <text evidence="2">The sequence shown here is derived from an EMBL/GenBank/DDBJ whole genome shotgun (WGS) entry which is preliminary data.</text>
</comment>
<dbReference type="OrthoDB" id="9804460at2"/>
<feature type="domain" description="CobQ/CobB/MinD/ParA nucleotide binding" evidence="1">
    <location>
        <begin position="4"/>
        <end position="177"/>
    </location>
</feature>
<dbReference type="Proteomes" id="UP000439113">
    <property type="component" value="Unassembled WGS sequence"/>
</dbReference>
<dbReference type="InterPro" id="IPR050678">
    <property type="entry name" value="DNA_Partitioning_ATPase"/>
</dbReference>
<protein>
    <submittedName>
        <fullName evidence="2">AAA family ATPase</fullName>
    </submittedName>
</protein>
<evidence type="ECO:0000313" key="2">
    <source>
        <dbReference type="EMBL" id="MTV32223.1"/>
    </source>
</evidence>
<organism evidence="2 3">
    <name type="scientific">Rhodoblastus acidophilus</name>
    <name type="common">Rhodopseudomonas acidophila</name>
    <dbReference type="NCBI Taxonomy" id="1074"/>
    <lineage>
        <taxon>Bacteria</taxon>
        <taxon>Pseudomonadati</taxon>
        <taxon>Pseudomonadota</taxon>
        <taxon>Alphaproteobacteria</taxon>
        <taxon>Hyphomicrobiales</taxon>
        <taxon>Rhodoblastaceae</taxon>
        <taxon>Rhodoblastus</taxon>
    </lineage>
</organism>
<dbReference type="PANTHER" id="PTHR13696:SF96">
    <property type="entry name" value="COBQ_COBB_MIND_PARA NUCLEOTIDE BINDING DOMAIN-CONTAINING PROTEIN"/>
    <property type="match status" value="1"/>
</dbReference>
<reference evidence="2 3" key="1">
    <citation type="submission" date="2019-11" db="EMBL/GenBank/DDBJ databases">
        <title>Whole-genome sequence of a Rhodoblastus acidophilus DSM 142.</title>
        <authorList>
            <person name="Kyndt J.A."/>
            <person name="Meyer T.E."/>
        </authorList>
    </citation>
    <scope>NUCLEOTIDE SEQUENCE [LARGE SCALE GENOMIC DNA]</scope>
    <source>
        <strain evidence="2 3">DSM 142</strain>
    </source>
</reference>
<evidence type="ECO:0000259" key="1">
    <source>
        <dbReference type="Pfam" id="PF01656"/>
    </source>
</evidence>
<dbReference type="RefSeq" id="WP_155446911.1">
    <property type="nucleotide sequence ID" value="NZ_JAOQNR010000011.1"/>
</dbReference>
<dbReference type="InterPro" id="IPR027417">
    <property type="entry name" value="P-loop_NTPase"/>
</dbReference>
<dbReference type="SUPFAM" id="SSF52540">
    <property type="entry name" value="P-loop containing nucleoside triphosphate hydrolases"/>
    <property type="match status" value="1"/>
</dbReference>
<dbReference type="PIRSF" id="PIRSF009320">
    <property type="entry name" value="Nuc_binding_HP_1000"/>
    <property type="match status" value="1"/>
</dbReference>
<gene>
    <name evidence="2" type="ORF">GJ654_14630</name>
</gene>